<feature type="domain" description="CAAX prenyl protease 1 N-terminal" evidence="2">
    <location>
        <begin position="1"/>
        <end position="152"/>
    </location>
</feature>
<protein>
    <submittedName>
        <fullName evidence="3">CAAX prenyl protease 1</fullName>
    </submittedName>
</protein>
<comment type="caution">
    <text evidence="3">The sequence shown here is derived from an EMBL/GenBank/DDBJ whole genome shotgun (WGS) entry which is preliminary data.</text>
</comment>
<proteinExistence type="predicted"/>
<sequence>MVSKTLVLFRRLITIRLEMYLKLWVLSGYLTKSSGGVFPSRINDGPFIHSFVFVSVIQVLAFCFYLLLDYYEHFMLEETYGVNKQTIGRFVLSTVKTTRISLVAISTTIVWFLESLADVGYKYYCYLGYVIPRVNVIFATLVPALVAPSLNKFRPLADAREKYPLAKIHIDHVHEINRRANLSYYSAVHFIGYCTTDEIITLTAYEIGLSKMNHSVMKILTMPVSTLWVLSLYLACIHNKSCYTSFGFSNEQPFLIGCLLFMDVWSALESFRKFTLNLGSRYLVHEADKGYLDKLCSLLSKFSEDETTSKAKVDWAYSMLHNAEPLLSERFLAFDYGSEEESNKYD</sequence>
<keyword evidence="3" id="KW-0378">Hydrolase</keyword>
<dbReference type="STRING" id="5486.A0A367YAY1"/>
<dbReference type="GO" id="GO:0006508">
    <property type="term" value="P:proteolysis"/>
    <property type="evidence" value="ECO:0007669"/>
    <property type="project" value="UniProtKB-KW"/>
</dbReference>
<gene>
    <name evidence="3" type="primary">STE24_2</name>
    <name evidence="3" type="ORF">Cantr_10172</name>
</gene>
<dbReference type="InterPro" id="IPR032456">
    <property type="entry name" value="Peptidase_M48_N"/>
</dbReference>
<feature type="transmembrane region" description="Helical" evidence="1">
    <location>
        <begin position="48"/>
        <end position="68"/>
    </location>
</feature>
<name>A0A367YAY1_9ASCO</name>
<reference evidence="3 4" key="1">
    <citation type="submission" date="2018-06" db="EMBL/GenBank/DDBJ databases">
        <title>Whole genome sequencing of Candida tropicalis (genome annotated by CSBL at Korea University).</title>
        <authorList>
            <person name="Ahn J."/>
        </authorList>
    </citation>
    <scope>NUCLEOTIDE SEQUENCE [LARGE SCALE GENOMIC DNA]</scope>
    <source>
        <strain evidence="3 4">ATCC 20962</strain>
    </source>
</reference>
<keyword evidence="4" id="KW-1185">Reference proteome</keyword>
<dbReference type="PANTHER" id="PTHR10120">
    <property type="entry name" value="CAAX PRENYL PROTEASE 1"/>
    <property type="match status" value="1"/>
</dbReference>
<evidence type="ECO:0000256" key="1">
    <source>
        <dbReference type="SAM" id="Phobius"/>
    </source>
</evidence>
<accession>A0A367YAY1</accession>
<evidence type="ECO:0000313" key="4">
    <source>
        <dbReference type="Proteomes" id="UP000253472"/>
    </source>
</evidence>
<keyword evidence="1" id="KW-0472">Membrane</keyword>
<dbReference type="OrthoDB" id="360839at2759"/>
<dbReference type="Proteomes" id="UP000253472">
    <property type="component" value="Unassembled WGS sequence"/>
</dbReference>
<evidence type="ECO:0000259" key="2">
    <source>
        <dbReference type="Pfam" id="PF16491"/>
    </source>
</evidence>
<keyword evidence="3" id="KW-0645">Protease</keyword>
<keyword evidence="1" id="KW-1133">Transmembrane helix</keyword>
<evidence type="ECO:0000313" key="3">
    <source>
        <dbReference type="EMBL" id="RCK62998.1"/>
    </source>
</evidence>
<feature type="transmembrane region" description="Helical" evidence="1">
    <location>
        <begin position="216"/>
        <end position="234"/>
    </location>
</feature>
<dbReference type="Pfam" id="PF16491">
    <property type="entry name" value="Peptidase_M48_N"/>
    <property type="match status" value="1"/>
</dbReference>
<dbReference type="AlphaFoldDB" id="A0A367YAY1"/>
<keyword evidence="1" id="KW-0812">Transmembrane</keyword>
<feature type="transmembrane region" description="Helical" evidence="1">
    <location>
        <begin position="89"/>
        <end position="114"/>
    </location>
</feature>
<dbReference type="GO" id="GO:0008233">
    <property type="term" value="F:peptidase activity"/>
    <property type="evidence" value="ECO:0007669"/>
    <property type="project" value="UniProtKB-KW"/>
</dbReference>
<dbReference type="EMBL" id="QLNQ01000024">
    <property type="protein sequence ID" value="RCK62998.1"/>
    <property type="molecule type" value="Genomic_DNA"/>
</dbReference>
<feature type="transmembrane region" description="Helical" evidence="1">
    <location>
        <begin position="126"/>
        <end position="146"/>
    </location>
</feature>
<organism evidence="3 4">
    <name type="scientific">Candida viswanathii</name>
    <dbReference type="NCBI Taxonomy" id="5486"/>
    <lineage>
        <taxon>Eukaryota</taxon>
        <taxon>Fungi</taxon>
        <taxon>Dikarya</taxon>
        <taxon>Ascomycota</taxon>
        <taxon>Saccharomycotina</taxon>
        <taxon>Pichiomycetes</taxon>
        <taxon>Debaryomycetaceae</taxon>
        <taxon>Candida/Lodderomyces clade</taxon>
        <taxon>Candida</taxon>
    </lineage>
</organism>